<dbReference type="EMBL" id="JANAWD010000232">
    <property type="protein sequence ID" value="KAJ3483333.1"/>
    <property type="molecule type" value="Genomic_DNA"/>
</dbReference>
<feature type="compositionally biased region" description="Low complexity" evidence="1">
    <location>
        <begin position="81"/>
        <end position="91"/>
    </location>
</feature>
<feature type="region of interest" description="Disordered" evidence="1">
    <location>
        <begin position="57"/>
        <end position="91"/>
    </location>
</feature>
<evidence type="ECO:0000313" key="3">
    <source>
        <dbReference type="Proteomes" id="UP001212997"/>
    </source>
</evidence>
<comment type="caution">
    <text evidence="2">The sequence shown here is derived from an EMBL/GenBank/DDBJ whole genome shotgun (WGS) entry which is preliminary data.</text>
</comment>
<evidence type="ECO:0000313" key="2">
    <source>
        <dbReference type="EMBL" id="KAJ3483333.1"/>
    </source>
</evidence>
<name>A0AAD5V1C2_9APHY</name>
<protein>
    <submittedName>
        <fullName evidence="2">Uncharacterized protein</fullName>
    </submittedName>
</protein>
<evidence type="ECO:0000256" key="1">
    <source>
        <dbReference type="SAM" id="MobiDB-lite"/>
    </source>
</evidence>
<accession>A0AAD5V1C2</accession>
<dbReference type="Proteomes" id="UP001212997">
    <property type="component" value="Unassembled WGS sequence"/>
</dbReference>
<proteinExistence type="predicted"/>
<reference evidence="2" key="1">
    <citation type="submission" date="2022-07" db="EMBL/GenBank/DDBJ databases">
        <title>Genome Sequence of Physisporinus lineatus.</title>
        <authorList>
            <person name="Buettner E."/>
        </authorList>
    </citation>
    <scope>NUCLEOTIDE SEQUENCE</scope>
    <source>
        <strain evidence="2">VT162</strain>
    </source>
</reference>
<keyword evidence="3" id="KW-1185">Reference proteome</keyword>
<feature type="compositionally biased region" description="Basic and acidic residues" evidence="1">
    <location>
        <begin position="57"/>
        <end position="80"/>
    </location>
</feature>
<sequence>MSYNANDNIILVAPRPVRIASNTPYSQFHSSPIAQRPHTRAAVRYVSAPADAFDKLKLAEDNADDDRRSDSTWSSERDAPSPRSSPRSNLPSEALEEFLSILRPSTIIFPPTSPVLRTSNGNTAYYPYRRSTSCSMSPSIPPEGLGLSIVDHNDNVERDNENIPYPFKLIGSGHLASPVARNLARNPFQRHPSYDNAVNVYLRPGSASPSAVAVNLSPAAVPLPLPTPDEMDPDRIS</sequence>
<dbReference type="AlphaFoldDB" id="A0AAD5V1C2"/>
<organism evidence="2 3">
    <name type="scientific">Meripilus lineatus</name>
    <dbReference type="NCBI Taxonomy" id="2056292"/>
    <lineage>
        <taxon>Eukaryota</taxon>
        <taxon>Fungi</taxon>
        <taxon>Dikarya</taxon>
        <taxon>Basidiomycota</taxon>
        <taxon>Agaricomycotina</taxon>
        <taxon>Agaricomycetes</taxon>
        <taxon>Polyporales</taxon>
        <taxon>Meripilaceae</taxon>
        <taxon>Meripilus</taxon>
    </lineage>
</organism>
<gene>
    <name evidence="2" type="ORF">NLI96_g6382</name>
</gene>